<dbReference type="InterPro" id="IPR010918">
    <property type="entry name" value="PurM-like_C_dom"/>
</dbReference>
<dbReference type="KEGG" id="mae:Maeo_0894"/>
<dbReference type="PANTHER" id="PTHR30270:SF2">
    <property type="entry name" value="HYDROGENASE EXPRESSION_FORMATION PROTEIN"/>
    <property type="match status" value="1"/>
</dbReference>
<evidence type="ECO:0000259" key="2">
    <source>
        <dbReference type="Pfam" id="PF02769"/>
    </source>
</evidence>
<dbReference type="SUPFAM" id="SSF56042">
    <property type="entry name" value="PurM C-terminal domain-like"/>
    <property type="match status" value="1"/>
</dbReference>
<dbReference type="Gene3D" id="3.90.650.10">
    <property type="entry name" value="PurM-like C-terminal domain"/>
    <property type="match status" value="1"/>
</dbReference>
<dbReference type="InterPro" id="IPR016188">
    <property type="entry name" value="PurM-like_N"/>
</dbReference>
<dbReference type="InterPro" id="IPR009186">
    <property type="entry name" value="Ni_metllenz_mat"/>
</dbReference>
<accession>A6UVF3</accession>
<dbReference type="PANTHER" id="PTHR30270">
    <property type="entry name" value="THIAMINE-MONOPHOSPHATE KINASE"/>
    <property type="match status" value="1"/>
</dbReference>
<dbReference type="PIRSF" id="PIRSF006346">
    <property type="entry name" value="Ni_metllenz_mat"/>
    <property type="match status" value="1"/>
</dbReference>
<dbReference type="Proteomes" id="UP000001106">
    <property type="component" value="Chromosome"/>
</dbReference>
<sequence>MDIEGYVKRCLNNKIPENKIIEDGFKRITEIKTDISEDIAKEFVNAVISEVKTINSYKSIKDSKLKYLLDCIESDVKMGEMGGGSRGEGDFFIHKQIARIIESTNQNTIVDSREQDDGGVVRADSKYTVVAIDGTHSRLSDFPFLAGFHVCRACLRDVFVMGADPVALISDIHLADDGDVSKIFDFTGGICAVSEAIGVPLVAGSTLRVGGDMVLGDRMVSAVGAIGVINDNLPTSRVRAEVGDVILMTEGSGGGTISTTALYYGMFDVIYETLNVDFLKACKSLIDNNLLKYIHVMTDVTNGGLRGDAYEISKTATVSLEVDKDKIYNLINPKVLDMLNKLNIDPLGVSIDSLLIIAPKEHADIIMEKTGAKIIGEVKEGNISFVIEDGKKIPLIPEFREAAYTPVKKVVEKMKPSTEEFEIMKEKVKKSCDDAIKKKELVKELLNKNI</sequence>
<evidence type="ECO:0000313" key="3">
    <source>
        <dbReference type="EMBL" id="ABR56475.1"/>
    </source>
</evidence>
<name>A6UVF3_META3</name>
<organism evidence="3 4">
    <name type="scientific">Methanococcus aeolicus (strain ATCC BAA-1280 / DSM 17508 / OCM 812 / Nankai-3)</name>
    <dbReference type="NCBI Taxonomy" id="419665"/>
    <lineage>
        <taxon>Archaea</taxon>
        <taxon>Methanobacteriati</taxon>
        <taxon>Methanobacteriota</taxon>
        <taxon>Methanomada group</taxon>
        <taxon>Methanococci</taxon>
        <taxon>Methanococcales</taxon>
        <taxon>Methanococcaceae</taxon>
        <taxon>Methanococcus</taxon>
    </lineage>
</organism>
<dbReference type="STRING" id="419665.Maeo_0894"/>
<dbReference type="RefSeq" id="WP_011973607.1">
    <property type="nucleotide sequence ID" value="NC_009635.1"/>
</dbReference>
<dbReference type="SUPFAM" id="SSF55326">
    <property type="entry name" value="PurM N-terminal domain-like"/>
    <property type="match status" value="1"/>
</dbReference>
<dbReference type="AlphaFoldDB" id="A6UVF3"/>
<keyword evidence="4" id="KW-1185">Reference proteome</keyword>
<dbReference type="GO" id="GO:0009030">
    <property type="term" value="F:thiamine-phosphate kinase activity"/>
    <property type="evidence" value="ECO:0007669"/>
    <property type="project" value="InterPro"/>
</dbReference>
<gene>
    <name evidence="3" type="ordered locus">Maeo_0894</name>
</gene>
<evidence type="ECO:0000259" key="1">
    <source>
        <dbReference type="Pfam" id="PF00586"/>
    </source>
</evidence>
<dbReference type="Pfam" id="PF02769">
    <property type="entry name" value="AIRS_C"/>
    <property type="match status" value="1"/>
</dbReference>
<dbReference type="OrthoDB" id="42306at2157"/>
<dbReference type="Gene3D" id="3.30.1330.10">
    <property type="entry name" value="PurM-like, N-terminal domain"/>
    <property type="match status" value="1"/>
</dbReference>
<dbReference type="InterPro" id="IPR036921">
    <property type="entry name" value="PurM-like_N_sf"/>
</dbReference>
<feature type="domain" description="PurM-like N-terminal" evidence="1">
    <location>
        <begin position="116"/>
        <end position="228"/>
    </location>
</feature>
<protein>
    <submittedName>
        <fullName evidence="3">AIR synthase related protein</fullName>
    </submittedName>
</protein>
<dbReference type="GO" id="GO:0009228">
    <property type="term" value="P:thiamine biosynthetic process"/>
    <property type="evidence" value="ECO:0007669"/>
    <property type="project" value="InterPro"/>
</dbReference>
<reference evidence="3" key="1">
    <citation type="submission" date="2007-06" db="EMBL/GenBank/DDBJ databases">
        <title>Complete sequence of Methanococcus aeolicus Nankai-3.</title>
        <authorList>
            <consortium name="US DOE Joint Genome Institute"/>
            <person name="Copeland A."/>
            <person name="Lucas S."/>
            <person name="Lapidus A."/>
            <person name="Barry K."/>
            <person name="Glavina del Rio T."/>
            <person name="Dalin E."/>
            <person name="Tice H."/>
            <person name="Pitluck S."/>
            <person name="Chain P."/>
            <person name="Malfatti S."/>
            <person name="Shin M."/>
            <person name="Vergez L."/>
            <person name="Schmutz J."/>
            <person name="Larimer F."/>
            <person name="Land M."/>
            <person name="Hauser L."/>
            <person name="Kyrpides N."/>
            <person name="Lykidis A."/>
            <person name="Sieprawska-Lupa M."/>
            <person name="Whitman W.B."/>
            <person name="Richardson P."/>
        </authorList>
    </citation>
    <scope>NUCLEOTIDE SEQUENCE [LARGE SCALE GENOMIC DNA]</scope>
    <source>
        <strain evidence="3">Nankai-3</strain>
    </source>
</reference>
<dbReference type="InterPro" id="IPR036676">
    <property type="entry name" value="PurM-like_C_sf"/>
</dbReference>
<evidence type="ECO:0000313" key="4">
    <source>
        <dbReference type="Proteomes" id="UP000001106"/>
    </source>
</evidence>
<proteinExistence type="predicted"/>
<feature type="domain" description="PurM-like C-terminal" evidence="2">
    <location>
        <begin position="241"/>
        <end position="385"/>
    </location>
</feature>
<dbReference type="GeneID" id="5326699"/>
<dbReference type="EMBL" id="CP000743">
    <property type="protein sequence ID" value="ABR56475.1"/>
    <property type="molecule type" value="Genomic_DNA"/>
</dbReference>
<dbReference type="Pfam" id="PF00586">
    <property type="entry name" value="AIRS"/>
    <property type="match status" value="1"/>
</dbReference>
<dbReference type="eggNOG" id="arCOG00637">
    <property type="taxonomic scope" value="Archaea"/>
</dbReference>
<dbReference type="CDD" id="cd02691">
    <property type="entry name" value="PurM-like2"/>
    <property type="match status" value="1"/>
</dbReference>
<dbReference type="InterPro" id="IPR006283">
    <property type="entry name" value="ThiL-like"/>
</dbReference>
<dbReference type="HOGENOM" id="CLU_648312_0_0_2"/>